<dbReference type="EMBL" id="JADGJD010001377">
    <property type="protein sequence ID" value="KAJ3043085.1"/>
    <property type="molecule type" value="Genomic_DNA"/>
</dbReference>
<name>A0AAD5S409_9FUNG</name>
<feature type="compositionally biased region" description="Basic and acidic residues" evidence="2">
    <location>
        <begin position="12"/>
        <end position="29"/>
    </location>
</feature>
<sequence>MVIHNPSARNEAPYDYRFRPLRPLHERNRATVYDPTDPRPDPFDRFSREDWEREQDLSQWGEKRPTPDGGFEEEQQRGGGPSGDREVPVETDGSEIQTTPSGFPVIKTTAPESNMQFVDATFDKDQINVYNQITNRMKAYDAWLLAKIKKIVALSPPTVASYTWWAAELKTLRDRATATKPTKSVADLKKVWEEFCALSITGVRANRPRISFADRMTDVETKLTLVQWLARQNGELQDRILRRVLDRFNRLEERMAQYEELLKEAELLPKDESSFTFMVVLINEVIAYLRSLPNEIHLTPYGNITGRGSLVTEPPCPKEDYEATARLFDLDMINSCVLHIPEVFKRATSYSQATSYGLKHAYEARTGKYVRNGEFIVAMALSGFPVKWKKDGDAYVVNPVIKTKPRKAEEGSGHVCLD</sequence>
<evidence type="ECO:0000256" key="2">
    <source>
        <dbReference type="SAM" id="MobiDB-lite"/>
    </source>
</evidence>
<feature type="region of interest" description="Disordered" evidence="2">
    <location>
        <begin position="1"/>
        <end position="104"/>
    </location>
</feature>
<dbReference type="AlphaFoldDB" id="A0AAD5S409"/>
<proteinExistence type="predicted"/>
<protein>
    <submittedName>
        <fullName evidence="3">Uncharacterized protein</fullName>
    </submittedName>
</protein>
<keyword evidence="4" id="KW-1185">Reference proteome</keyword>
<evidence type="ECO:0000313" key="4">
    <source>
        <dbReference type="Proteomes" id="UP001212841"/>
    </source>
</evidence>
<feature type="coiled-coil region" evidence="1">
    <location>
        <begin position="241"/>
        <end position="268"/>
    </location>
</feature>
<comment type="caution">
    <text evidence="3">The sequence shown here is derived from an EMBL/GenBank/DDBJ whole genome shotgun (WGS) entry which is preliminary data.</text>
</comment>
<feature type="compositionally biased region" description="Basic and acidic residues" evidence="2">
    <location>
        <begin position="36"/>
        <end position="66"/>
    </location>
</feature>
<evidence type="ECO:0000256" key="1">
    <source>
        <dbReference type="SAM" id="Coils"/>
    </source>
</evidence>
<organism evidence="3 4">
    <name type="scientific">Rhizophlyctis rosea</name>
    <dbReference type="NCBI Taxonomy" id="64517"/>
    <lineage>
        <taxon>Eukaryota</taxon>
        <taxon>Fungi</taxon>
        <taxon>Fungi incertae sedis</taxon>
        <taxon>Chytridiomycota</taxon>
        <taxon>Chytridiomycota incertae sedis</taxon>
        <taxon>Chytridiomycetes</taxon>
        <taxon>Rhizophlyctidales</taxon>
        <taxon>Rhizophlyctidaceae</taxon>
        <taxon>Rhizophlyctis</taxon>
    </lineage>
</organism>
<accession>A0AAD5S409</accession>
<dbReference type="Proteomes" id="UP001212841">
    <property type="component" value="Unassembled WGS sequence"/>
</dbReference>
<evidence type="ECO:0000313" key="3">
    <source>
        <dbReference type="EMBL" id="KAJ3043085.1"/>
    </source>
</evidence>
<gene>
    <name evidence="3" type="ORF">HK097_001821</name>
</gene>
<keyword evidence="1" id="KW-0175">Coiled coil</keyword>
<reference evidence="3" key="1">
    <citation type="submission" date="2020-05" db="EMBL/GenBank/DDBJ databases">
        <title>Phylogenomic resolution of chytrid fungi.</title>
        <authorList>
            <person name="Stajich J.E."/>
            <person name="Amses K."/>
            <person name="Simmons R."/>
            <person name="Seto K."/>
            <person name="Myers J."/>
            <person name="Bonds A."/>
            <person name="Quandt C.A."/>
            <person name="Barry K."/>
            <person name="Liu P."/>
            <person name="Grigoriev I."/>
            <person name="Longcore J.E."/>
            <person name="James T.Y."/>
        </authorList>
    </citation>
    <scope>NUCLEOTIDE SEQUENCE</scope>
    <source>
        <strain evidence="3">JEL0318</strain>
    </source>
</reference>